<accession>A0A5B9N8Z7</accession>
<dbReference type="Proteomes" id="UP000324257">
    <property type="component" value="Segment"/>
</dbReference>
<name>A0A5B9N8Z7_9CAUD</name>
<protein>
    <submittedName>
        <fullName evidence="2">Uncharacterized protein</fullName>
    </submittedName>
</protein>
<feature type="region of interest" description="Disordered" evidence="1">
    <location>
        <begin position="96"/>
        <end position="121"/>
    </location>
</feature>
<organism evidence="2 3">
    <name type="scientific">Stenotrophomonas phage Pokken</name>
    <dbReference type="NCBI Taxonomy" id="2596674"/>
    <lineage>
        <taxon>Viruses</taxon>
        <taxon>Duplodnaviria</taxon>
        <taxon>Heunggongvirae</taxon>
        <taxon>Uroviricota</taxon>
        <taxon>Caudoviricetes</taxon>
        <taxon>Schitoviridae</taxon>
        <taxon>Pokkenvirus</taxon>
        <taxon>Pokkenvirus pokken</taxon>
    </lineage>
</organism>
<reference evidence="3" key="1">
    <citation type="submission" date="2019-06" db="EMBL/GenBank/DDBJ databases">
        <title>The complete genome of Stenotrophomonas phage Pokken.</title>
        <authorList>
            <person name="Hayden A."/>
            <person name="Martinez N."/>
            <person name="Moreland R."/>
            <person name="Liu M."/>
            <person name="Gonzalez C.F."/>
            <person name="Ramsey J."/>
        </authorList>
    </citation>
    <scope>NUCLEOTIDE SEQUENCE [LARGE SCALE GENOMIC DNA]</scope>
</reference>
<feature type="compositionally biased region" description="Polar residues" evidence="1">
    <location>
        <begin position="112"/>
        <end position="121"/>
    </location>
</feature>
<gene>
    <name evidence="2" type="ORF">CPT_Pokken_057</name>
</gene>
<dbReference type="EMBL" id="MN062186">
    <property type="protein sequence ID" value="QEG09275.1"/>
    <property type="molecule type" value="Genomic_DNA"/>
</dbReference>
<evidence type="ECO:0000256" key="1">
    <source>
        <dbReference type="SAM" id="MobiDB-lite"/>
    </source>
</evidence>
<sequence length="121" mass="13287">MSTVLRHNRKAGDDEIVRLNACGFSLKTVGQILGLHPTTVTIRLQSLKVPPADTRRAFMEGVFAGLTHPQQEWLADQLNAGVSVKDYVTQLVRDEHARRQQQHPQAHAGVVQGSQAESDPG</sequence>
<keyword evidence="3" id="KW-1185">Reference proteome</keyword>
<evidence type="ECO:0000313" key="2">
    <source>
        <dbReference type="EMBL" id="QEG09275.1"/>
    </source>
</evidence>
<evidence type="ECO:0000313" key="3">
    <source>
        <dbReference type="Proteomes" id="UP000324257"/>
    </source>
</evidence>
<proteinExistence type="predicted"/>